<keyword evidence="16" id="KW-0325">Glycoprotein</keyword>
<keyword evidence="13" id="KW-0333">Golgi apparatus</keyword>
<evidence type="ECO:0000256" key="16">
    <source>
        <dbReference type="ARBA" id="ARBA00023180"/>
    </source>
</evidence>
<dbReference type="InterPro" id="IPR013783">
    <property type="entry name" value="Ig-like_fold"/>
</dbReference>
<reference evidence="25 26" key="1">
    <citation type="journal article" date="2020" name="Nature">
        <title>Six reference-quality genomes reveal evolution of bat adaptations.</title>
        <authorList>
            <person name="Jebb D."/>
            <person name="Huang Z."/>
            <person name="Pippel M."/>
            <person name="Hughes G.M."/>
            <person name="Lavrichenko K."/>
            <person name="Devanna P."/>
            <person name="Winkler S."/>
            <person name="Jermiin L.S."/>
            <person name="Skirmuntt E.C."/>
            <person name="Katzourakis A."/>
            <person name="Burkitt-Gray L."/>
            <person name="Ray D.A."/>
            <person name="Sullivan K.A.M."/>
            <person name="Roscito J.G."/>
            <person name="Kirilenko B.M."/>
            <person name="Davalos L.M."/>
            <person name="Corthals A.P."/>
            <person name="Power M.L."/>
            <person name="Jones G."/>
            <person name="Ransome R.D."/>
            <person name="Dechmann D.K.N."/>
            <person name="Locatelli A.G."/>
            <person name="Puechmaille S.J."/>
            <person name="Fedrigo O."/>
            <person name="Jarvis E.D."/>
            <person name="Hiller M."/>
            <person name="Vernes S.C."/>
            <person name="Myers E.W."/>
            <person name="Teeling E.C."/>
        </authorList>
    </citation>
    <scope>NUCLEOTIDE SEQUENCE [LARGE SCALE GENOMIC DNA]</scope>
    <source>
        <strain evidence="25">MMolMol1</strain>
        <tissue evidence="25">Muscle</tissue>
    </source>
</reference>
<comment type="subcellular location">
    <subcellularLocation>
        <location evidence="2">Cell membrane</location>
        <topology evidence="2">Single-pass type I membrane protein</topology>
    </subcellularLocation>
    <subcellularLocation>
        <location evidence="1">Cell surface</location>
    </subcellularLocation>
    <subcellularLocation>
        <location evidence="3">Golgi apparatus</location>
    </subcellularLocation>
</comment>
<evidence type="ECO:0000256" key="14">
    <source>
        <dbReference type="ARBA" id="ARBA00023136"/>
    </source>
</evidence>
<comment type="similarity">
    <text evidence="4">Belongs to the type I cytokine receptor family. Type 1 subfamily.</text>
</comment>
<dbReference type="InterPro" id="IPR003528">
    <property type="entry name" value="Long_hematopoietin_rcpt_CS"/>
</dbReference>
<feature type="transmembrane region" description="Helical" evidence="22">
    <location>
        <begin position="428"/>
        <end position="451"/>
    </location>
</feature>
<dbReference type="FunFam" id="2.60.40.10:FF:001271">
    <property type="entry name" value="MPL proto-oncogene, thrombopoietin receptor"/>
    <property type="match status" value="1"/>
</dbReference>
<protein>
    <recommendedName>
        <fullName evidence="18">Thrombopoietin receptor</fullName>
    </recommendedName>
    <alternativeName>
        <fullName evidence="19">Myeloproliferative leukemia protein</fullName>
    </alternativeName>
    <alternativeName>
        <fullName evidence="20">Proto-oncogene c-Mpl</fullName>
    </alternativeName>
</protein>
<dbReference type="GO" id="GO:0038163">
    <property type="term" value="P:thrombopoietin-mediated signaling pathway"/>
    <property type="evidence" value="ECO:0007669"/>
    <property type="project" value="UniProtKB-ARBA"/>
</dbReference>
<keyword evidence="7" id="KW-0597">Phosphoprotein</keyword>
<comment type="caution">
    <text evidence="25">The sequence shown here is derived from an EMBL/GenBank/DDBJ whole genome shotgun (WGS) entry which is preliminary data.</text>
</comment>
<evidence type="ECO:0000256" key="19">
    <source>
        <dbReference type="ARBA" id="ARBA00076483"/>
    </source>
</evidence>
<dbReference type="InterPro" id="IPR003961">
    <property type="entry name" value="FN3_dom"/>
</dbReference>
<evidence type="ECO:0000256" key="18">
    <source>
        <dbReference type="ARBA" id="ARBA00070747"/>
    </source>
</evidence>
<evidence type="ECO:0000256" key="17">
    <source>
        <dbReference type="ARBA" id="ARBA00058709"/>
    </source>
</evidence>
<keyword evidence="10" id="KW-0677">Repeat</keyword>
<gene>
    <name evidence="25" type="ORF">HJG59_012390</name>
</gene>
<organism evidence="25 26">
    <name type="scientific">Molossus molossus</name>
    <name type="common">Pallas' mastiff bat</name>
    <name type="synonym">Vespertilio molossus</name>
    <dbReference type="NCBI Taxonomy" id="27622"/>
    <lineage>
        <taxon>Eukaryota</taxon>
        <taxon>Metazoa</taxon>
        <taxon>Chordata</taxon>
        <taxon>Craniata</taxon>
        <taxon>Vertebrata</taxon>
        <taxon>Euteleostomi</taxon>
        <taxon>Mammalia</taxon>
        <taxon>Eutheria</taxon>
        <taxon>Laurasiatheria</taxon>
        <taxon>Chiroptera</taxon>
        <taxon>Yangochiroptera</taxon>
        <taxon>Molossidae</taxon>
        <taxon>Molossus</taxon>
    </lineage>
</organism>
<comment type="function">
    <text evidence="17">Receptor for thrombopoietin that regulates hematopoietic stem cell renewal, megakaryocyte differentiation, and platelet formation. Upon activation by THPO, induces rapid tyrosine phosphorylation and activation of JAK2, providing docking sites for many signaling proteins such as STAT5, SHIP/INPP5D, GRB2, SOS1 and PI3K. In turn, These signaling cascades lead to the proliferation, survival, and differentiation of megakaryocytes, ultimately leading to increased platelet production.</text>
</comment>
<keyword evidence="26" id="KW-1185">Reference proteome</keyword>
<dbReference type="PANTHER" id="PTHR23037:SF31">
    <property type="entry name" value="THROMBOPOIETIN RECEPTOR"/>
    <property type="match status" value="1"/>
</dbReference>
<accession>A0A7J8F9S9</accession>
<keyword evidence="11" id="KW-0832">Ubl conjugation</keyword>
<proteinExistence type="inferred from homology"/>
<evidence type="ECO:0000256" key="12">
    <source>
        <dbReference type="ARBA" id="ARBA00022989"/>
    </source>
</evidence>
<evidence type="ECO:0000256" key="4">
    <source>
        <dbReference type="ARBA" id="ARBA00007885"/>
    </source>
</evidence>
<dbReference type="EMBL" id="JACASF010000012">
    <property type="protein sequence ID" value="KAF6444498.1"/>
    <property type="molecule type" value="Genomic_DNA"/>
</dbReference>
<dbReference type="InterPro" id="IPR036116">
    <property type="entry name" value="FN3_sf"/>
</dbReference>
<evidence type="ECO:0000256" key="20">
    <source>
        <dbReference type="ARBA" id="ARBA00077276"/>
    </source>
</evidence>
<feature type="chain" id="PRO_5029840586" description="Thrombopoietin receptor" evidence="23">
    <location>
        <begin position="22"/>
        <end position="584"/>
    </location>
</feature>
<dbReference type="AlphaFoldDB" id="A0A7J8F9S9"/>
<dbReference type="PROSITE" id="PS01352">
    <property type="entry name" value="HEMATOPO_REC_L_F1"/>
    <property type="match status" value="1"/>
</dbReference>
<evidence type="ECO:0000256" key="11">
    <source>
        <dbReference type="ARBA" id="ARBA00022843"/>
    </source>
</evidence>
<evidence type="ECO:0000256" key="2">
    <source>
        <dbReference type="ARBA" id="ARBA00004251"/>
    </source>
</evidence>
<evidence type="ECO:0000256" key="13">
    <source>
        <dbReference type="ARBA" id="ARBA00023034"/>
    </source>
</evidence>
<dbReference type="PANTHER" id="PTHR23037">
    <property type="entry name" value="CYTOKINE RECEPTOR"/>
    <property type="match status" value="1"/>
</dbReference>
<dbReference type="PROSITE" id="PS50853">
    <property type="entry name" value="FN3"/>
    <property type="match status" value="1"/>
</dbReference>
<evidence type="ECO:0000256" key="9">
    <source>
        <dbReference type="ARBA" id="ARBA00022729"/>
    </source>
</evidence>
<evidence type="ECO:0000256" key="7">
    <source>
        <dbReference type="ARBA" id="ARBA00022553"/>
    </source>
</evidence>
<name>A0A7J8F9S9_MOLMO</name>
<evidence type="ECO:0000313" key="26">
    <source>
        <dbReference type="Proteomes" id="UP000550707"/>
    </source>
</evidence>
<dbReference type="Pfam" id="PF09067">
    <property type="entry name" value="EpoR_lig-bind"/>
    <property type="match status" value="1"/>
</dbReference>
<evidence type="ECO:0000256" key="5">
    <source>
        <dbReference type="ARBA" id="ARBA00022475"/>
    </source>
</evidence>
<feature type="domain" description="Fibronectin type-III" evidence="24">
    <location>
        <begin position="330"/>
        <end position="426"/>
    </location>
</feature>
<evidence type="ECO:0000256" key="3">
    <source>
        <dbReference type="ARBA" id="ARBA00004555"/>
    </source>
</evidence>
<dbReference type="InterPro" id="IPR015152">
    <property type="entry name" value="Growth/epo_recpt_lig-bind"/>
</dbReference>
<evidence type="ECO:0000256" key="6">
    <source>
        <dbReference type="ARBA" id="ARBA00022499"/>
    </source>
</evidence>
<dbReference type="Gene3D" id="2.60.40.10">
    <property type="entry name" value="Immunoglobulins"/>
    <property type="match status" value="4"/>
</dbReference>
<dbReference type="CDD" id="cd00063">
    <property type="entry name" value="FN3"/>
    <property type="match status" value="1"/>
</dbReference>
<keyword evidence="5" id="KW-1003">Cell membrane</keyword>
<feature type="region of interest" description="Disordered" evidence="21">
    <location>
        <begin position="145"/>
        <end position="175"/>
    </location>
</feature>
<dbReference type="FunFam" id="2.60.40.10:FF:001270">
    <property type="entry name" value="MPL proto-oncogene, thrombopoietin receptor"/>
    <property type="match status" value="1"/>
</dbReference>
<feature type="signal peptide" evidence="23">
    <location>
        <begin position="1"/>
        <end position="21"/>
    </location>
</feature>
<evidence type="ECO:0000256" key="1">
    <source>
        <dbReference type="ARBA" id="ARBA00004241"/>
    </source>
</evidence>
<dbReference type="GO" id="GO:0009897">
    <property type="term" value="C:external side of plasma membrane"/>
    <property type="evidence" value="ECO:0007669"/>
    <property type="project" value="TreeGrafter"/>
</dbReference>
<keyword evidence="14 22" id="KW-0472">Membrane</keyword>
<dbReference type="SUPFAM" id="SSF49265">
    <property type="entry name" value="Fibronectin type III"/>
    <property type="match status" value="3"/>
</dbReference>
<keyword evidence="8 22" id="KW-0812">Transmembrane</keyword>
<keyword evidence="6" id="KW-1017">Isopeptide bond</keyword>
<sequence length="584" mass="65674">MPSWALLVVTSCLLLAPQNLAQVTSQAASLLAVDSEPLNCFSRTFEDLTCFWDEEEAAPSGTYQLLYAYPGEKPRACPLISQSVPPFRTRYVCQFPAQDEVRLFFPLHLWVKNVFLNQNLTERVLFVDSVETCCPALRRPNPAPALDQPACAQPVMPQQDGPKQTSPTREAPPLTAKSGSCLISGLQPGKSYWLQLRSQPDGVSLHGSWGPWSHPATVDLPGDAVEIGLQCFTLDLKNVTCQWQQQDHASSQGFFYHSRPWCCPRARDPVWKKCEEEKNPGLQLSQFSRCHFKSRNDSVIHILVEVTTAQGAFHSYLGSPFWIHQAVLIPTPNLHWREVSSGQLELEWQHPSSWAAQETCYQLRYTGEGHQDWKVLEPPLGAQRETLELRPRSRYRLQLRARLHGPTYQGPWTAWSDPIRVETASETAWITLVTALLLVLGLSALLGLLLLRWQFPAHYRSLRHALWPSLPDLHRVLGQYLRDTATLSPPKAAVSDVYEEVEPSLLEILPKSSEKTPLPLCSSQTQMDYRGLQPSCLATMTLSVCPPMAESGSYCTTHIANHSYLPLTCWQAPHSQYPGQIQTL</sequence>
<evidence type="ECO:0000256" key="23">
    <source>
        <dbReference type="SAM" id="SignalP"/>
    </source>
</evidence>
<evidence type="ECO:0000256" key="15">
    <source>
        <dbReference type="ARBA" id="ARBA00023170"/>
    </source>
</evidence>
<keyword evidence="9 23" id="KW-0732">Signal</keyword>
<evidence type="ECO:0000259" key="24">
    <source>
        <dbReference type="PROSITE" id="PS50853"/>
    </source>
</evidence>
<dbReference type="GO" id="GO:0005794">
    <property type="term" value="C:Golgi apparatus"/>
    <property type="evidence" value="ECO:0007669"/>
    <property type="project" value="UniProtKB-SubCell"/>
</dbReference>
<keyword evidence="15 25" id="KW-0675">Receptor</keyword>
<evidence type="ECO:0000256" key="22">
    <source>
        <dbReference type="SAM" id="Phobius"/>
    </source>
</evidence>
<evidence type="ECO:0000256" key="21">
    <source>
        <dbReference type="SAM" id="MobiDB-lite"/>
    </source>
</evidence>
<evidence type="ECO:0000256" key="10">
    <source>
        <dbReference type="ARBA" id="ARBA00022737"/>
    </source>
</evidence>
<dbReference type="Proteomes" id="UP000550707">
    <property type="component" value="Unassembled WGS sequence"/>
</dbReference>
<keyword evidence="12 22" id="KW-1133">Transmembrane helix</keyword>
<dbReference type="GO" id="GO:0004896">
    <property type="term" value="F:cytokine receptor activity"/>
    <property type="evidence" value="ECO:0007669"/>
    <property type="project" value="InterPro"/>
</dbReference>
<evidence type="ECO:0000313" key="25">
    <source>
        <dbReference type="EMBL" id="KAF6444498.1"/>
    </source>
</evidence>
<evidence type="ECO:0000256" key="8">
    <source>
        <dbReference type="ARBA" id="ARBA00022692"/>
    </source>
</evidence>